<dbReference type="InterPro" id="IPR004911">
    <property type="entry name" value="Interferon-induced_GILT"/>
</dbReference>
<feature type="region of interest" description="Disordered" evidence="6">
    <location>
        <begin position="96"/>
        <end position="126"/>
    </location>
</feature>
<name>A0A4P9ZYZ0_9FUNG</name>
<dbReference type="PANTHER" id="PTHR13234">
    <property type="entry name" value="GAMMA-INTERFERON INDUCIBLE LYSOSOMAL THIOL REDUCTASE GILT"/>
    <property type="match status" value="1"/>
</dbReference>
<dbReference type="EMBL" id="ML002311">
    <property type="protein sequence ID" value="RKP38974.1"/>
    <property type="molecule type" value="Genomic_DNA"/>
</dbReference>
<evidence type="ECO:0000313" key="8">
    <source>
        <dbReference type="EMBL" id="RKP38974.1"/>
    </source>
</evidence>
<evidence type="ECO:0008006" key="10">
    <source>
        <dbReference type="Google" id="ProtNLM"/>
    </source>
</evidence>
<dbReference type="STRING" id="215637.A0A4P9ZYZ0"/>
<keyword evidence="7" id="KW-0472">Membrane</keyword>
<organism evidence="8 9">
    <name type="scientific">Dimargaris cristalligena</name>
    <dbReference type="NCBI Taxonomy" id="215637"/>
    <lineage>
        <taxon>Eukaryota</taxon>
        <taxon>Fungi</taxon>
        <taxon>Fungi incertae sedis</taxon>
        <taxon>Zoopagomycota</taxon>
        <taxon>Kickxellomycotina</taxon>
        <taxon>Dimargaritomycetes</taxon>
        <taxon>Dimargaritales</taxon>
        <taxon>Dimargaritaceae</taxon>
        <taxon>Dimargaris</taxon>
    </lineage>
</organism>
<feature type="region of interest" description="Disordered" evidence="6">
    <location>
        <begin position="1"/>
        <end position="37"/>
    </location>
</feature>
<feature type="compositionally biased region" description="Pro residues" evidence="6">
    <location>
        <begin position="96"/>
        <end position="109"/>
    </location>
</feature>
<dbReference type="AlphaFoldDB" id="A0A4P9ZYZ0"/>
<evidence type="ECO:0000313" key="9">
    <source>
        <dbReference type="Proteomes" id="UP000268162"/>
    </source>
</evidence>
<gene>
    <name evidence="8" type="ORF">BJ085DRAFT_34380</name>
</gene>
<feature type="transmembrane region" description="Helical" evidence="7">
    <location>
        <begin position="72"/>
        <end position="92"/>
    </location>
</feature>
<evidence type="ECO:0000256" key="3">
    <source>
        <dbReference type="ARBA" id="ARBA00022525"/>
    </source>
</evidence>
<evidence type="ECO:0000256" key="1">
    <source>
        <dbReference type="ARBA" id="ARBA00004613"/>
    </source>
</evidence>
<evidence type="ECO:0000256" key="7">
    <source>
        <dbReference type="SAM" id="Phobius"/>
    </source>
</evidence>
<dbReference type="GO" id="GO:0005576">
    <property type="term" value="C:extracellular region"/>
    <property type="evidence" value="ECO:0007669"/>
    <property type="project" value="UniProtKB-SubCell"/>
</dbReference>
<keyword evidence="7" id="KW-0812">Transmembrane</keyword>
<reference evidence="9" key="1">
    <citation type="journal article" date="2018" name="Nat. Microbiol.">
        <title>Leveraging single-cell genomics to expand the fungal tree of life.</title>
        <authorList>
            <person name="Ahrendt S.R."/>
            <person name="Quandt C.A."/>
            <person name="Ciobanu D."/>
            <person name="Clum A."/>
            <person name="Salamov A."/>
            <person name="Andreopoulos B."/>
            <person name="Cheng J.F."/>
            <person name="Woyke T."/>
            <person name="Pelin A."/>
            <person name="Henrissat B."/>
            <person name="Reynolds N.K."/>
            <person name="Benny G.L."/>
            <person name="Smith M.E."/>
            <person name="James T.Y."/>
            <person name="Grigoriev I.V."/>
        </authorList>
    </citation>
    <scope>NUCLEOTIDE SEQUENCE [LARGE SCALE GENOMIC DNA]</scope>
    <source>
        <strain evidence="9">RSA 468</strain>
    </source>
</reference>
<evidence type="ECO:0000256" key="5">
    <source>
        <dbReference type="ARBA" id="ARBA00023180"/>
    </source>
</evidence>
<evidence type="ECO:0000256" key="6">
    <source>
        <dbReference type="SAM" id="MobiDB-lite"/>
    </source>
</evidence>
<feature type="compositionally biased region" description="Low complexity" evidence="6">
    <location>
        <begin position="22"/>
        <end position="37"/>
    </location>
</feature>
<keyword evidence="7" id="KW-1133">Transmembrane helix</keyword>
<keyword evidence="5" id="KW-0325">Glycoprotein</keyword>
<dbReference type="PANTHER" id="PTHR13234:SF8">
    <property type="entry name" value="GAMMA-INTERFERON-INDUCIBLE LYSOSOMAL THIOL REDUCTASE"/>
    <property type="match status" value="1"/>
</dbReference>
<comment type="subcellular location">
    <subcellularLocation>
        <location evidence="1">Secreted</location>
    </subcellularLocation>
</comment>
<keyword evidence="3" id="KW-0964">Secreted</keyword>
<dbReference type="Proteomes" id="UP000268162">
    <property type="component" value="Unassembled WGS sequence"/>
</dbReference>
<protein>
    <recommendedName>
        <fullName evidence="10">Gamma interferon inducible lysosomal thiol reductase-domain-containing protein</fullName>
    </recommendedName>
</protein>
<dbReference type="Pfam" id="PF03227">
    <property type="entry name" value="GILT"/>
    <property type="match status" value="1"/>
</dbReference>
<dbReference type="GO" id="GO:0016671">
    <property type="term" value="F:oxidoreductase activity, acting on a sulfur group of donors, disulfide as acceptor"/>
    <property type="evidence" value="ECO:0007669"/>
    <property type="project" value="InterPro"/>
</dbReference>
<sequence length="334" mass="36463">MSDKPLTDSTSDLPAVPGSNHLAAGSLSSPSSSLSMSPAYPLVEGGPPAYLSCPSEPRLAARLSRHLTLRRVLTGIFIAFTLAYLVLSIAQLGEHPPPPPPSGHPPPRHYPLGLPSDLRESNQRPTPEKLNATLLAPTSGENWDPSAVPLDFFVMSKCPDAVFCENYLYSIVQNLKPIVIPRFHYIATLEPSGVKCMHGPNECAGDIQQLCVAQQFGGHQAYDFVHCQNQTPHRIGLERLATQCAKETGLDYRKDIQPCVEANGTRLLKESAQLVKKIGVSTSCTMYVDHKFHCIYESGWQTCPGGHSEKDFTRAICKAYRGHSHNKPKACQGL</sequence>
<keyword evidence="4" id="KW-0732">Signal</keyword>
<keyword evidence="9" id="KW-1185">Reference proteome</keyword>
<evidence type="ECO:0000256" key="2">
    <source>
        <dbReference type="ARBA" id="ARBA00005679"/>
    </source>
</evidence>
<comment type="similarity">
    <text evidence="2">Belongs to the GILT family.</text>
</comment>
<accession>A0A4P9ZYZ0</accession>
<evidence type="ECO:0000256" key="4">
    <source>
        <dbReference type="ARBA" id="ARBA00022729"/>
    </source>
</evidence>
<proteinExistence type="inferred from homology"/>